<organism evidence="2 3">
    <name type="scientific">Salinibacter ruber</name>
    <dbReference type="NCBI Taxonomy" id="146919"/>
    <lineage>
        <taxon>Bacteria</taxon>
        <taxon>Pseudomonadati</taxon>
        <taxon>Rhodothermota</taxon>
        <taxon>Rhodothermia</taxon>
        <taxon>Rhodothermales</taxon>
        <taxon>Salinibacteraceae</taxon>
        <taxon>Salinibacter</taxon>
    </lineage>
</organism>
<dbReference type="EMBL" id="JANUBL010000008">
    <property type="protein sequence ID" value="MCS4122709.1"/>
    <property type="molecule type" value="Genomic_DNA"/>
</dbReference>
<dbReference type="Proteomes" id="UP001155144">
    <property type="component" value="Unassembled WGS sequence"/>
</dbReference>
<comment type="caution">
    <text evidence="2">The sequence shown here is derived from an EMBL/GenBank/DDBJ whole genome shotgun (WGS) entry which is preliminary data.</text>
</comment>
<evidence type="ECO:0000256" key="1">
    <source>
        <dbReference type="SAM" id="MobiDB-lite"/>
    </source>
</evidence>
<feature type="compositionally biased region" description="Polar residues" evidence="1">
    <location>
        <begin position="1"/>
        <end position="13"/>
    </location>
</feature>
<dbReference type="RefSeq" id="WP_259040417.1">
    <property type="nucleotide sequence ID" value="NZ_JANUBJ010000003.1"/>
</dbReference>
<feature type="region of interest" description="Disordered" evidence="1">
    <location>
        <begin position="1"/>
        <end position="25"/>
    </location>
</feature>
<protein>
    <submittedName>
        <fullName evidence="2">Uncharacterized protein</fullName>
    </submittedName>
</protein>
<evidence type="ECO:0000313" key="3">
    <source>
        <dbReference type="Proteomes" id="UP001155144"/>
    </source>
</evidence>
<accession>A0A9X2ZVC5</accession>
<gene>
    <name evidence="2" type="ORF">GGP45_003076</name>
</gene>
<proteinExistence type="predicted"/>
<sequence length="236" mass="24254">MEDLSYSENENQSFGGGGAGGRFGGATTRDVYESIYSKDEQRELGLLDSGGSNPWDIASQFGGGSLQGFTTIKFGEDPKNTVEAIANNLGHLFGFMGVVPGLGTVGSTAAKGVVKGLGLASRTVGLGSKAARYGKQTAKGLSGFRSVPFLAGDAVLKGAKAVGKTKAAGAVMKYMKRSPTLAKHFGKAGVGRDVAEGFLHMGGAGAASAWQGGVDQMMEAFLMTGPWAAWTAWRAT</sequence>
<feature type="compositionally biased region" description="Gly residues" evidence="1">
    <location>
        <begin position="14"/>
        <end position="24"/>
    </location>
</feature>
<dbReference type="AlphaFoldDB" id="A0A9X2ZVC5"/>
<name>A0A9X2ZVC5_9BACT</name>
<evidence type="ECO:0000313" key="2">
    <source>
        <dbReference type="EMBL" id="MCS4122709.1"/>
    </source>
</evidence>
<reference evidence="2" key="1">
    <citation type="submission" date="2022-08" db="EMBL/GenBank/DDBJ databases">
        <title>Genomic Encyclopedia of Type Strains, Phase V (KMG-V): Genome sequencing to study the core and pangenomes of soil and plant-associated prokaryotes.</title>
        <authorList>
            <person name="Whitman W."/>
        </authorList>
    </citation>
    <scope>NUCLEOTIDE SEQUENCE</scope>
    <source>
        <strain evidence="2">SP3026</strain>
    </source>
</reference>